<dbReference type="EMBL" id="JAFEMO010000009">
    <property type="protein sequence ID" value="KAH7565655.1"/>
    <property type="molecule type" value="Genomic_DNA"/>
</dbReference>
<evidence type="ECO:0000256" key="9">
    <source>
        <dbReference type="ARBA" id="ARBA00022737"/>
    </source>
</evidence>
<comment type="similarity">
    <text evidence="5">Belongs to the RBR family. Ariadne subfamily.</text>
</comment>
<evidence type="ECO:0000256" key="6">
    <source>
        <dbReference type="ARBA" id="ARBA00012251"/>
    </source>
</evidence>
<dbReference type="PROSITE" id="PS00518">
    <property type="entry name" value="ZF_RING_1"/>
    <property type="match status" value="1"/>
</dbReference>
<dbReference type="Gene3D" id="2.20.25.20">
    <property type="match status" value="1"/>
</dbReference>
<evidence type="ECO:0000256" key="10">
    <source>
        <dbReference type="ARBA" id="ARBA00022771"/>
    </source>
</evidence>
<evidence type="ECO:0000256" key="8">
    <source>
        <dbReference type="ARBA" id="ARBA00022723"/>
    </source>
</evidence>
<keyword evidence="7" id="KW-0808">Transferase</keyword>
<dbReference type="InterPro" id="IPR001841">
    <property type="entry name" value="Znf_RING"/>
</dbReference>
<dbReference type="InterPro" id="IPR018957">
    <property type="entry name" value="Znf_C3HC4_RING-type"/>
</dbReference>
<dbReference type="Pfam" id="PF00097">
    <property type="entry name" value="zf-C3HC4"/>
    <property type="match status" value="1"/>
</dbReference>
<dbReference type="Pfam" id="PF01485">
    <property type="entry name" value="IBR"/>
    <property type="match status" value="1"/>
</dbReference>
<keyword evidence="9" id="KW-0677">Repeat</keyword>
<comment type="pathway">
    <text evidence="4">Protein modification; protein ubiquitination.</text>
</comment>
<feature type="domain" description="RING-type" evidence="14">
    <location>
        <begin position="98"/>
        <end position="146"/>
    </location>
</feature>
<dbReference type="PROSITE" id="PS50089">
    <property type="entry name" value="ZF_RING_2"/>
    <property type="match status" value="1"/>
</dbReference>
<keyword evidence="12" id="KW-0862">Zinc</keyword>
<comment type="function">
    <text evidence="3">Might act as an E3 ubiquitin-protein ligase, or as part of E3 complex, which accepts ubiquitin from specific E2 ubiquitin-conjugating enzymes and then transfers it to substrates.</text>
</comment>
<keyword evidence="11" id="KW-0833">Ubl conjugation pathway</keyword>
<organism evidence="16 17">
    <name type="scientific">Xanthoceras sorbifolium</name>
    <dbReference type="NCBI Taxonomy" id="99658"/>
    <lineage>
        <taxon>Eukaryota</taxon>
        <taxon>Viridiplantae</taxon>
        <taxon>Streptophyta</taxon>
        <taxon>Embryophyta</taxon>
        <taxon>Tracheophyta</taxon>
        <taxon>Spermatophyta</taxon>
        <taxon>Magnoliopsida</taxon>
        <taxon>eudicotyledons</taxon>
        <taxon>Gunneridae</taxon>
        <taxon>Pentapetalae</taxon>
        <taxon>rosids</taxon>
        <taxon>malvids</taxon>
        <taxon>Sapindales</taxon>
        <taxon>Sapindaceae</taxon>
        <taxon>Xanthoceroideae</taxon>
        <taxon>Xanthoceras</taxon>
    </lineage>
</organism>
<comment type="catalytic activity">
    <reaction evidence="1">
        <text>[E2 ubiquitin-conjugating enzyme]-S-ubiquitinyl-L-cysteine + [acceptor protein]-L-lysine = [E2 ubiquitin-conjugating enzyme]-L-cysteine + [acceptor protein]-N(6)-ubiquitinyl-L-lysine.</text>
        <dbReference type="EC" id="2.3.2.31"/>
    </reaction>
</comment>
<evidence type="ECO:0000259" key="14">
    <source>
        <dbReference type="PROSITE" id="PS50089"/>
    </source>
</evidence>
<dbReference type="InterPro" id="IPR044066">
    <property type="entry name" value="TRIAD_supradom"/>
</dbReference>
<evidence type="ECO:0000256" key="4">
    <source>
        <dbReference type="ARBA" id="ARBA00004906"/>
    </source>
</evidence>
<protein>
    <recommendedName>
        <fullName evidence="6">RBR-type E3 ubiquitin transferase</fullName>
        <ecNumber evidence="6">2.3.2.31</ecNumber>
    </recommendedName>
</protein>
<dbReference type="EC" id="2.3.2.31" evidence="6"/>
<dbReference type="InterPro" id="IPR031127">
    <property type="entry name" value="E3_UB_ligase_RBR"/>
</dbReference>
<keyword evidence="10 13" id="KW-0863">Zinc-finger</keyword>
<evidence type="ECO:0000256" key="7">
    <source>
        <dbReference type="ARBA" id="ARBA00022679"/>
    </source>
</evidence>
<dbReference type="PANTHER" id="PTHR11685">
    <property type="entry name" value="RBR FAMILY RING FINGER AND IBR DOMAIN-CONTAINING"/>
    <property type="match status" value="1"/>
</dbReference>
<name>A0ABQ8HMU0_9ROSI</name>
<evidence type="ECO:0000256" key="12">
    <source>
        <dbReference type="ARBA" id="ARBA00022833"/>
    </source>
</evidence>
<dbReference type="Proteomes" id="UP000827721">
    <property type="component" value="Unassembled WGS sequence"/>
</dbReference>
<dbReference type="Gene3D" id="3.30.40.10">
    <property type="entry name" value="Zinc/RING finger domain, C3HC4 (zinc finger)"/>
    <property type="match status" value="1"/>
</dbReference>
<evidence type="ECO:0000256" key="3">
    <source>
        <dbReference type="ARBA" id="ARBA00003976"/>
    </source>
</evidence>
<proteinExistence type="inferred from homology"/>
<evidence type="ECO:0000313" key="17">
    <source>
        <dbReference type="Proteomes" id="UP000827721"/>
    </source>
</evidence>
<evidence type="ECO:0000313" key="16">
    <source>
        <dbReference type="EMBL" id="KAH7565655.1"/>
    </source>
</evidence>
<dbReference type="InterPro" id="IPR013083">
    <property type="entry name" value="Znf_RING/FYVE/PHD"/>
</dbReference>
<keyword evidence="17" id="KW-1185">Reference proteome</keyword>
<accession>A0ABQ8HMU0</accession>
<dbReference type="InterPro" id="IPR017907">
    <property type="entry name" value="Znf_RING_CS"/>
</dbReference>
<gene>
    <name evidence="16" type="ORF">JRO89_XS09G0240700</name>
</gene>
<feature type="domain" description="RING-type" evidence="15">
    <location>
        <begin position="94"/>
        <end position="228"/>
    </location>
</feature>
<evidence type="ECO:0000259" key="15">
    <source>
        <dbReference type="PROSITE" id="PS51873"/>
    </source>
</evidence>
<sequence>MAATSSNSTNNNNDDLFVDDFYFSALFDHEEIFPISDELYAEELQLQEALMSAAVLLFSSRVKREPTQIFEEENRHHDLKKKKKIEIGESSQTVQSFCEICRDSKPVQEMFTKTKCTHLYCFDCIASYVASKLQENVSKIKCPNMRCETVLEPQLCRQIIPKNVFSRWENVLSKSLIFGSQMVYCPHKDCAAVLVDDGGDQVVTESECPNCHRLFCGQCNAPWHAGMD</sequence>
<dbReference type="SUPFAM" id="SSF57850">
    <property type="entry name" value="RING/U-box"/>
    <property type="match status" value="2"/>
</dbReference>
<evidence type="ECO:0000256" key="5">
    <source>
        <dbReference type="ARBA" id="ARBA00005884"/>
    </source>
</evidence>
<evidence type="ECO:0000256" key="2">
    <source>
        <dbReference type="ARBA" id="ARBA00001947"/>
    </source>
</evidence>
<dbReference type="InterPro" id="IPR002867">
    <property type="entry name" value="IBR_dom"/>
</dbReference>
<comment type="caution">
    <text evidence="16">The sequence shown here is derived from an EMBL/GenBank/DDBJ whole genome shotgun (WGS) entry which is preliminary data.</text>
</comment>
<keyword evidence="8" id="KW-0479">Metal-binding</keyword>
<dbReference type="SMART" id="SM00647">
    <property type="entry name" value="IBR"/>
    <property type="match status" value="1"/>
</dbReference>
<evidence type="ECO:0000256" key="1">
    <source>
        <dbReference type="ARBA" id="ARBA00001798"/>
    </source>
</evidence>
<dbReference type="PROSITE" id="PS51873">
    <property type="entry name" value="TRIAD"/>
    <property type="match status" value="1"/>
</dbReference>
<reference evidence="16 17" key="1">
    <citation type="submission" date="2021-02" db="EMBL/GenBank/DDBJ databases">
        <title>Plant Genome Project.</title>
        <authorList>
            <person name="Zhang R.-G."/>
        </authorList>
    </citation>
    <scope>NUCLEOTIDE SEQUENCE [LARGE SCALE GENOMIC DNA]</scope>
    <source>
        <tissue evidence="16">Leaves</tissue>
    </source>
</reference>
<evidence type="ECO:0000256" key="13">
    <source>
        <dbReference type="PROSITE-ProRule" id="PRU00175"/>
    </source>
</evidence>
<comment type="cofactor">
    <cofactor evidence="2">
        <name>Zn(2+)</name>
        <dbReference type="ChEBI" id="CHEBI:29105"/>
    </cofactor>
</comment>
<evidence type="ECO:0000256" key="11">
    <source>
        <dbReference type="ARBA" id="ARBA00022786"/>
    </source>
</evidence>